<dbReference type="Pfam" id="PF00437">
    <property type="entry name" value="T2SSE"/>
    <property type="match status" value="1"/>
</dbReference>
<dbReference type="Proteomes" id="UP001238163">
    <property type="component" value="Unassembled WGS sequence"/>
</dbReference>
<feature type="domain" description="Bacterial type II secretion system protein E" evidence="3">
    <location>
        <begin position="348"/>
        <end position="362"/>
    </location>
</feature>
<feature type="region of interest" description="Disordered" evidence="2">
    <location>
        <begin position="96"/>
        <end position="122"/>
    </location>
</feature>
<name>A0AAE4AN14_9BACT</name>
<dbReference type="InterPro" id="IPR003593">
    <property type="entry name" value="AAA+_ATPase"/>
</dbReference>
<dbReference type="RefSeq" id="WP_307260471.1">
    <property type="nucleotide sequence ID" value="NZ_JAUSVL010000001.1"/>
</dbReference>
<evidence type="ECO:0000313" key="4">
    <source>
        <dbReference type="EMBL" id="MDQ0289136.1"/>
    </source>
</evidence>
<comment type="caution">
    <text evidence="4">The sequence shown here is derived from an EMBL/GenBank/DDBJ whole genome shotgun (WGS) entry which is preliminary data.</text>
</comment>
<dbReference type="Gene3D" id="3.30.450.90">
    <property type="match status" value="1"/>
</dbReference>
<dbReference type="InterPro" id="IPR006321">
    <property type="entry name" value="PilT/PilU"/>
</dbReference>
<dbReference type="PANTHER" id="PTHR30486">
    <property type="entry name" value="TWITCHING MOTILITY PROTEIN PILT"/>
    <property type="match status" value="1"/>
</dbReference>
<dbReference type="NCBIfam" id="TIGR01420">
    <property type="entry name" value="pilT_fam"/>
    <property type="match status" value="1"/>
</dbReference>
<reference evidence="4" key="1">
    <citation type="submission" date="2023-07" db="EMBL/GenBank/DDBJ databases">
        <title>Genomic Encyclopedia of Type Strains, Phase IV (KMG-IV): sequencing the most valuable type-strain genomes for metagenomic binning, comparative biology and taxonomic classification.</title>
        <authorList>
            <person name="Goeker M."/>
        </authorList>
    </citation>
    <scope>NUCLEOTIDE SEQUENCE</scope>
    <source>
        <strain evidence="4">DSM 24202</strain>
    </source>
</reference>
<dbReference type="SUPFAM" id="SSF52540">
    <property type="entry name" value="P-loop containing nucleoside triphosphate hydrolases"/>
    <property type="match status" value="1"/>
</dbReference>
<evidence type="ECO:0000313" key="5">
    <source>
        <dbReference type="Proteomes" id="UP001238163"/>
    </source>
</evidence>
<accession>A0AAE4AN14</accession>
<dbReference type="Gene3D" id="3.40.50.300">
    <property type="entry name" value="P-loop containing nucleotide triphosphate hydrolases"/>
    <property type="match status" value="1"/>
</dbReference>
<dbReference type="GO" id="GO:0016887">
    <property type="term" value="F:ATP hydrolysis activity"/>
    <property type="evidence" value="ECO:0007669"/>
    <property type="project" value="InterPro"/>
</dbReference>
<dbReference type="GO" id="GO:0005524">
    <property type="term" value="F:ATP binding"/>
    <property type="evidence" value="ECO:0007669"/>
    <property type="project" value="InterPro"/>
</dbReference>
<evidence type="ECO:0000259" key="3">
    <source>
        <dbReference type="PROSITE" id="PS00662"/>
    </source>
</evidence>
<sequence>MNEKNITKHIDWFCYHVVSEKLLSAEDCIAVLEAIEGENLTPTVDLIIQVAHDNELCANIDRLNELKDMSKQEADVFGFPSRSIFSSASAPLTPKAPAAPAAAARPAHASPAPASPTAISTAGPLPTANAPAWLQGWPDLNEAAGLDYPQAKNLLNDFLHRARQEKCSDVHLSAGAYPFVRRYKEVMYVPGQNILSKEASERLNLAPLTEGQREEFIANHDLDYSYSITLQDRYRTNLLKQRLGVAGAYRIIDSTVRSIRDLGFKNPEIVEKLTTNNQGLILVTGPAGCGKSTTLAALVDYVNRNRKDHIISVEDPIEIIHHPKGCNVTQRELNSHTRSFGNALRAALREDPDVIVIGEMRDLETIEMAIHSSETGHLVIGTLNTSSAADTMNRILDVFPYNQQAQIRAMVAESLKGVICQQLYTNINGDGVVMGAEIMLGTLAISNLIREGKTFQIDSTLQTGRNIGMSTMEQSHVDLFKAGVRSYDQTIPFVRNQELIREMQVFEAQRMGTKKAEATAAAAAAGGNQKRKWF</sequence>
<proteinExistence type="inferred from homology"/>
<dbReference type="SMART" id="SM00382">
    <property type="entry name" value="AAA"/>
    <property type="match status" value="1"/>
</dbReference>
<evidence type="ECO:0000256" key="1">
    <source>
        <dbReference type="ARBA" id="ARBA00006611"/>
    </source>
</evidence>
<dbReference type="PROSITE" id="PS00662">
    <property type="entry name" value="T2SP_E"/>
    <property type="match status" value="1"/>
</dbReference>
<gene>
    <name evidence="4" type="ORF">J3R75_001243</name>
</gene>
<dbReference type="InterPro" id="IPR050921">
    <property type="entry name" value="T4SS_GSP_E_ATPase"/>
</dbReference>
<keyword evidence="5" id="KW-1185">Reference proteome</keyword>
<dbReference type="InterPro" id="IPR027417">
    <property type="entry name" value="P-loop_NTPase"/>
</dbReference>
<dbReference type="InterPro" id="IPR001482">
    <property type="entry name" value="T2SS/T4SS_dom"/>
</dbReference>
<evidence type="ECO:0000256" key="2">
    <source>
        <dbReference type="SAM" id="MobiDB-lite"/>
    </source>
</evidence>
<comment type="similarity">
    <text evidence="1">Belongs to the GSP E family.</text>
</comment>
<organism evidence="4 5">
    <name type="scientific">Oligosphaera ethanolica</name>
    <dbReference type="NCBI Taxonomy" id="760260"/>
    <lineage>
        <taxon>Bacteria</taxon>
        <taxon>Pseudomonadati</taxon>
        <taxon>Lentisphaerota</taxon>
        <taxon>Oligosphaeria</taxon>
        <taxon>Oligosphaerales</taxon>
        <taxon>Oligosphaeraceae</taxon>
        <taxon>Oligosphaera</taxon>
    </lineage>
</organism>
<dbReference type="PANTHER" id="PTHR30486:SF6">
    <property type="entry name" value="TYPE IV PILUS RETRACTATION ATPASE PILT"/>
    <property type="match status" value="1"/>
</dbReference>
<dbReference type="EMBL" id="JAUSVL010000001">
    <property type="protein sequence ID" value="MDQ0289136.1"/>
    <property type="molecule type" value="Genomic_DNA"/>
</dbReference>
<dbReference type="CDD" id="cd01131">
    <property type="entry name" value="PilT"/>
    <property type="match status" value="1"/>
</dbReference>
<dbReference type="AlphaFoldDB" id="A0AAE4AN14"/>
<protein>
    <submittedName>
        <fullName evidence="4">Twitching motility protein PilT</fullName>
    </submittedName>
</protein>